<evidence type="ECO:0000313" key="1">
    <source>
        <dbReference type="EMBL" id="SVA18073.1"/>
    </source>
</evidence>
<proteinExistence type="predicted"/>
<dbReference type="Gene3D" id="3.40.50.300">
    <property type="entry name" value="P-loop containing nucleotide triphosphate hydrolases"/>
    <property type="match status" value="1"/>
</dbReference>
<organism evidence="1">
    <name type="scientific">marine metagenome</name>
    <dbReference type="NCBI Taxonomy" id="408172"/>
    <lineage>
        <taxon>unclassified sequences</taxon>
        <taxon>metagenomes</taxon>
        <taxon>ecological metagenomes</taxon>
    </lineage>
</organism>
<dbReference type="InterPro" id="IPR027417">
    <property type="entry name" value="P-loop_NTPase"/>
</dbReference>
<dbReference type="EMBL" id="UINC01004959">
    <property type="protein sequence ID" value="SVA18073.1"/>
    <property type="molecule type" value="Genomic_DNA"/>
</dbReference>
<gene>
    <name evidence="1" type="ORF">METZ01_LOCUS70927</name>
</gene>
<dbReference type="SUPFAM" id="SSF52540">
    <property type="entry name" value="P-loop containing nucleoside triphosphate hydrolases"/>
    <property type="match status" value="1"/>
</dbReference>
<sequence>MNNKLLISCRNLGYSATSAEDFSAETMWDICKLNLDLHAGERISFYFKTEEQKSVLWRLFERKLKPKTGSLRISASTHIHTDQGLLDGLDKSSSLQENLQSRLFEERPWFGGKRKTMDTLMYRLGLIGRIQYLPVNDLSDQHLTRFWTLMLAAAKTRVFMLDRLLPLLDETSMSFLLEWMESFPGSIIVFGEHADFLNAVESRQDKQMVLSRSLFDLVISFTSYGEAKTLINNQKKFIDDK</sequence>
<dbReference type="AlphaFoldDB" id="A0A381TVF0"/>
<name>A0A381TVF0_9ZZZZ</name>
<protein>
    <recommendedName>
        <fullName evidence="2">ABC transporter domain-containing protein</fullName>
    </recommendedName>
</protein>
<evidence type="ECO:0008006" key="2">
    <source>
        <dbReference type="Google" id="ProtNLM"/>
    </source>
</evidence>
<accession>A0A381TVF0</accession>
<reference evidence="1" key="1">
    <citation type="submission" date="2018-05" db="EMBL/GenBank/DDBJ databases">
        <authorList>
            <person name="Lanie J.A."/>
            <person name="Ng W.-L."/>
            <person name="Kazmierczak K.M."/>
            <person name="Andrzejewski T.M."/>
            <person name="Davidsen T.M."/>
            <person name="Wayne K.J."/>
            <person name="Tettelin H."/>
            <person name="Glass J.I."/>
            <person name="Rusch D."/>
            <person name="Podicherti R."/>
            <person name="Tsui H.-C.T."/>
            <person name="Winkler M.E."/>
        </authorList>
    </citation>
    <scope>NUCLEOTIDE SEQUENCE</scope>
</reference>